<evidence type="ECO:0000313" key="5">
    <source>
        <dbReference type="Proteomes" id="UP000530403"/>
    </source>
</evidence>
<dbReference type="AlphaFoldDB" id="A0A7J0C2V6"/>
<evidence type="ECO:0000256" key="1">
    <source>
        <dbReference type="SAM" id="MobiDB-lite"/>
    </source>
</evidence>
<proteinExistence type="predicted"/>
<evidence type="ECO:0000313" key="3">
    <source>
        <dbReference type="EMBL" id="NYE40122.1"/>
    </source>
</evidence>
<organism evidence="2 4">
    <name type="scientific">Streptomyces fulvorobeus</name>
    <dbReference type="NCBI Taxonomy" id="284028"/>
    <lineage>
        <taxon>Bacteria</taxon>
        <taxon>Bacillati</taxon>
        <taxon>Actinomycetota</taxon>
        <taxon>Actinomycetes</taxon>
        <taxon>Kitasatosporales</taxon>
        <taxon>Streptomycetaceae</taxon>
        <taxon>Streptomyces</taxon>
    </lineage>
</organism>
<evidence type="ECO:0000313" key="2">
    <source>
        <dbReference type="EMBL" id="GFM96387.1"/>
    </source>
</evidence>
<reference evidence="3 5" key="2">
    <citation type="submission" date="2020-07" db="EMBL/GenBank/DDBJ databases">
        <title>Sequencing the genomes of 1000 actinobacteria strains.</title>
        <authorList>
            <person name="Klenk H.-P."/>
        </authorList>
    </citation>
    <scope>NUCLEOTIDE SEQUENCE [LARGE SCALE GENOMIC DNA]</scope>
    <source>
        <strain evidence="3 5">DSM 41455</strain>
    </source>
</reference>
<keyword evidence="4" id="KW-1185">Reference proteome</keyword>
<dbReference type="EMBL" id="JACCCF010000001">
    <property type="protein sequence ID" value="NYE40122.1"/>
    <property type="molecule type" value="Genomic_DNA"/>
</dbReference>
<dbReference type="RefSeq" id="WP_173312256.1">
    <property type="nucleotide sequence ID" value="NZ_BAAAUE010000007.1"/>
</dbReference>
<dbReference type="Proteomes" id="UP000498980">
    <property type="component" value="Unassembled WGS sequence"/>
</dbReference>
<reference evidence="2 4" key="1">
    <citation type="submission" date="2020-05" db="EMBL/GenBank/DDBJ databases">
        <title>Whole genome shotgun sequence of Streptomyces fulvorobeus NBRC 15897.</title>
        <authorList>
            <person name="Komaki H."/>
            <person name="Tamura T."/>
        </authorList>
    </citation>
    <scope>NUCLEOTIDE SEQUENCE [LARGE SCALE GENOMIC DNA]</scope>
    <source>
        <strain evidence="2 4">NBRC 15897</strain>
    </source>
</reference>
<feature type="region of interest" description="Disordered" evidence="1">
    <location>
        <begin position="89"/>
        <end position="120"/>
    </location>
</feature>
<sequence length="237" mass="25154">MDDELRRRLQGAARAHRPDRERMRARLERGMADERRVRAGRVPRLPGTPVPWLRIAGATAAVCGVLAAGTLAVTSAARDDSKGAHRLVGTAPPSWTAPARGAALPADDGPLRSGGSVSSDRNRYWAQSRVTVRTAAPLPALTVELRIAQTGGVNSTGAWRSLPVEDFAASVREEGGFLVYRWTLKPGRTAPAGTHTFAGQYNHAEGARDFRGDDYTARAGALGGQAAVGGAFTRQLP</sequence>
<protein>
    <submittedName>
        <fullName evidence="2">Uncharacterized protein</fullName>
    </submittedName>
</protein>
<name>A0A7J0C2V6_9ACTN</name>
<evidence type="ECO:0000313" key="4">
    <source>
        <dbReference type="Proteomes" id="UP000498980"/>
    </source>
</evidence>
<gene>
    <name evidence="3" type="ORF">HEB29_001133</name>
    <name evidence="2" type="ORF">Sfulv_11980</name>
</gene>
<dbReference type="EMBL" id="BLWC01000001">
    <property type="protein sequence ID" value="GFM96387.1"/>
    <property type="molecule type" value="Genomic_DNA"/>
</dbReference>
<dbReference type="Proteomes" id="UP000530403">
    <property type="component" value="Unassembled WGS sequence"/>
</dbReference>
<accession>A0A7J0C2V6</accession>
<feature type="compositionally biased region" description="Basic and acidic residues" evidence="1">
    <location>
        <begin position="16"/>
        <end position="29"/>
    </location>
</feature>
<feature type="region of interest" description="Disordered" evidence="1">
    <location>
        <begin position="1"/>
        <end position="29"/>
    </location>
</feature>
<comment type="caution">
    <text evidence="2">The sequence shown here is derived from an EMBL/GenBank/DDBJ whole genome shotgun (WGS) entry which is preliminary data.</text>
</comment>